<dbReference type="InterPro" id="IPR020456">
    <property type="entry name" value="Acylphosphatase"/>
</dbReference>
<dbReference type="EC" id="3.6.1.7" evidence="2 5"/>
<evidence type="ECO:0000256" key="5">
    <source>
        <dbReference type="PROSITE-ProRule" id="PRU00520"/>
    </source>
</evidence>
<gene>
    <name evidence="9" type="primary">yccX</name>
    <name evidence="9" type="ORF">J0A65_19745</name>
</gene>
<dbReference type="EMBL" id="JAFKCS010000030">
    <property type="protein sequence ID" value="MBN7822107.1"/>
    <property type="molecule type" value="Genomic_DNA"/>
</dbReference>
<organism evidence="9 10">
    <name type="scientific">Bowmanella yangjiangensis</name>
    <dbReference type="NCBI Taxonomy" id="2811230"/>
    <lineage>
        <taxon>Bacteria</taxon>
        <taxon>Pseudomonadati</taxon>
        <taxon>Pseudomonadota</taxon>
        <taxon>Gammaproteobacteria</taxon>
        <taxon>Alteromonadales</taxon>
        <taxon>Alteromonadaceae</taxon>
        <taxon>Bowmanella</taxon>
    </lineage>
</organism>
<evidence type="ECO:0000313" key="10">
    <source>
        <dbReference type="Proteomes" id="UP000663992"/>
    </source>
</evidence>
<dbReference type="GO" id="GO:0003998">
    <property type="term" value="F:acylphosphatase activity"/>
    <property type="evidence" value="ECO:0007669"/>
    <property type="project" value="UniProtKB-EC"/>
</dbReference>
<dbReference type="PROSITE" id="PS00150">
    <property type="entry name" value="ACYLPHOSPHATASE_1"/>
    <property type="match status" value="1"/>
</dbReference>
<comment type="catalytic activity">
    <reaction evidence="4 5 6">
        <text>an acyl phosphate + H2O = a carboxylate + phosphate + H(+)</text>
        <dbReference type="Rhea" id="RHEA:14965"/>
        <dbReference type="ChEBI" id="CHEBI:15377"/>
        <dbReference type="ChEBI" id="CHEBI:15378"/>
        <dbReference type="ChEBI" id="CHEBI:29067"/>
        <dbReference type="ChEBI" id="CHEBI:43474"/>
        <dbReference type="ChEBI" id="CHEBI:59918"/>
        <dbReference type="EC" id="3.6.1.7"/>
    </reaction>
</comment>
<evidence type="ECO:0000256" key="4">
    <source>
        <dbReference type="ARBA" id="ARBA00047645"/>
    </source>
</evidence>
<dbReference type="InterPro" id="IPR017968">
    <property type="entry name" value="Acylphosphatase_CS"/>
</dbReference>
<evidence type="ECO:0000256" key="2">
    <source>
        <dbReference type="ARBA" id="ARBA00012150"/>
    </source>
</evidence>
<evidence type="ECO:0000256" key="1">
    <source>
        <dbReference type="ARBA" id="ARBA00005614"/>
    </source>
</evidence>
<evidence type="ECO:0000256" key="7">
    <source>
        <dbReference type="RuleBase" id="RU004168"/>
    </source>
</evidence>
<dbReference type="InterPro" id="IPR001792">
    <property type="entry name" value="Acylphosphatase-like_dom"/>
</dbReference>
<comment type="similarity">
    <text evidence="1 7">Belongs to the acylphosphatase family.</text>
</comment>
<proteinExistence type="inferred from homology"/>
<dbReference type="Proteomes" id="UP000663992">
    <property type="component" value="Unassembled WGS sequence"/>
</dbReference>
<feature type="domain" description="Acylphosphatase-like" evidence="8">
    <location>
        <begin position="5"/>
        <end position="90"/>
    </location>
</feature>
<name>A0ABS3CYA2_9ALTE</name>
<dbReference type="Gene3D" id="3.30.70.100">
    <property type="match status" value="1"/>
</dbReference>
<comment type="caution">
    <text evidence="9">The sequence shown here is derived from an EMBL/GenBank/DDBJ whole genome shotgun (WGS) entry which is preliminary data.</text>
</comment>
<sequence length="90" mass="9904">MAKQCLKIRVEGRVQGVFFRKQTQQRAVQLGLTGYAKNLQDGAVEVIACGEDAALEQLASFVRQGPPGSQVFSSDTLIFDYQSYSGFEIL</sequence>
<accession>A0ABS3CYA2</accession>
<evidence type="ECO:0000256" key="3">
    <source>
        <dbReference type="ARBA" id="ARBA00015991"/>
    </source>
</evidence>
<dbReference type="Pfam" id="PF00708">
    <property type="entry name" value="Acylphosphatase"/>
    <property type="match status" value="1"/>
</dbReference>
<keyword evidence="10" id="KW-1185">Reference proteome</keyword>
<dbReference type="InterPro" id="IPR036046">
    <property type="entry name" value="Acylphosphatase-like_dom_sf"/>
</dbReference>
<dbReference type="PANTHER" id="PTHR47268">
    <property type="entry name" value="ACYLPHOSPHATASE"/>
    <property type="match status" value="1"/>
</dbReference>
<evidence type="ECO:0000259" key="8">
    <source>
        <dbReference type="PROSITE" id="PS51160"/>
    </source>
</evidence>
<evidence type="ECO:0000256" key="6">
    <source>
        <dbReference type="RuleBase" id="RU000553"/>
    </source>
</evidence>
<dbReference type="PROSITE" id="PS00151">
    <property type="entry name" value="ACYLPHOSPHATASE_2"/>
    <property type="match status" value="1"/>
</dbReference>
<keyword evidence="5 6" id="KW-0378">Hydrolase</keyword>
<dbReference type="RefSeq" id="WP_206596060.1">
    <property type="nucleotide sequence ID" value="NZ_JAFKCS010000030.1"/>
</dbReference>
<evidence type="ECO:0000313" key="9">
    <source>
        <dbReference type="EMBL" id="MBN7822107.1"/>
    </source>
</evidence>
<reference evidence="9 10" key="1">
    <citation type="submission" date="2021-03" db="EMBL/GenBank/DDBJ databases">
        <title>novel species isolated from a fishpond in China.</title>
        <authorList>
            <person name="Lu H."/>
            <person name="Cai Z."/>
        </authorList>
    </citation>
    <scope>NUCLEOTIDE SEQUENCE [LARGE SCALE GENOMIC DNA]</scope>
    <source>
        <strain evidence="9 10">Y57</strain>
    </source>
</reference>
<feature type="active site" evidence="5">
    <location>
        <position position="20"/>
    </location>
</feature>
<dbReference type="SUPFAM" id="SSF54975">
    <property type="entry name" value="Acylphosphatase/BLUF domain-like"/>
    <property type="match status" value="1"/>
</dbReference>
<dbReference type="PANTHER" id="PTHR47268:SF4">
    <property type="entry name" value="ACYLPHOSPHATASE"/>
    <property type="match status" value="1"/>
</dbReference>
<feature type="active site" evidence="5">
    <location>
        <position position="38"/>
    </location>
</feature>
<dbReference type="NCBIfam" id="NF011000">
    <property type="entry name" value="PRK14426.1"/>
    <property type="match status" value="1"/>
</dbReference>
<dbReference type="PROSITE" id="PS51160">
    <property type="entry name" value="ACYLPHOSPHATASE_3"/>
    <property type="match status" value="1"/>
</dbReference>
<protein>
    <recommendedName>
        <fullName evidence="3 5">Acylphosphatase</fullName>
        <ecNumber evidence="2 5">3.6.1.7</ecNumber>
    </recommendedName>
</protein>